<organism evidence="1">
    <name type="scientific">Chaetoceros debilis</name>
    <dbReference type="NCBI Taxonomy" id="122233"/>
    <lineage>
        <taxon>Eukaryota</taxon>
        <taxon>Sar</taxon>
        <taxon>Stramenopiles</taxon>
        <taxon>Ochrophyta</taxon>
        <taxon>Bacillariophyta</taxon>
        <taxon>Coscinodiscophyceae</taxon>
        <taxon>Chaetocerotophycidae</taxon>
        <taxon>Chaetocerotales</taxon>
        <taxon>Chaetocerotaceae</taxon>
        <taxon>Chaetoceros</taxon>
    </lineage>
</organism>
<dbReference type="AlphaFoldDB" id="A0A7S3V518"/>
<accession>A0A7S3V518</accession>
<name>A0A7S3V518_9STRA</name>
<dbReference type="EMBL" id="HBIO01003303">
    <property type="protein sequence ID" value="CAE0457419.1"/>
    <property type="molecule type" value="Transcribed_RNA"/>
</dbReference>
<reference evidence="1" key="1">
    <citation type="submission" date="2021-01" db="EMBL/GenBank/DDBJ databases">
        <authorList>
            <person name="Corre E."/>
            <person name="Pelletier E."/>
            <person name="Niang G."/>
            <person name="Scheremetjew M."/>
            <person name="Finn R."/>
            <person name="Kale V."/>
            <person name="Holt S."/>
            <person name="Cochrane G."/>
            <person name="Meng A."/>
            <person name="Brown T."/>
            <person name="Cohen L."/>
        </authorList>
    </citation>
    <scope>NUCLEOTIDE SEQUENCE</scope>
    <source>
        <strain evidence="1">MM31A-1</strain>
    </source>
</reference>
<gene>
    <name evidence="1" type="ORF">CDEB00056_LOCUS2260</name>
</gene>
<proteinExistence type="predicted"/>
<protein>
    <submittedName>
        <fullName evidence="1">Uncharacterized protein</fullName>
    </submittedName>
</protein>
<sequence length="255" mass="27209">MSARSVFQLSKLASRVCQPSARPSFAGARSFASLPESIARGSNSTASFPNEYPGQNYDFNWTLNADGVTPTKKSAFRITKPLELKIAGLEPLKNSPLKVNAASSKKSMIEAGSDALDFDAYDEISQRCKDLLSMSDSLFCPEGFMPSSSSSVRIITNSGALAPKLLAYLERAPKRDSKGCSITAYVMEDAQMDNFGAYAIEEVGEGDNITSVAAVVCTGKNITVEQVVAGLEMSLDGLKEDEAARKADSEEAGSE</sequence>
<evidence type="ECO:0000313" key="1">
    <source>
        <dbReference type="EMBL" id="CAE0457419.1"/>
    </source>
</evidence>